<dbReference type="STRING" id="1411621.AUC43_15065"/>
<dbReference type="EMBL" id="CP013909">
    <property type="protein sequence ID" value="ALW86286.1"/>
    <property type="molecule type" value="Genomic_DNA"/>
</dbReference>
<proteinExistence type="predicted"/>
<accession>A0A0U4CSA4</accession>
<protein>
    <submittedName>
        <fullName evidence="1">Uncharacterized protein</fullName>
    </submittedName>
</protein>
<dbReference type="KEGG" id="hyg:AUC43_15065"/>
<evidence type="ECO:0000313" key="1">
    <source>
        <dbReference type="EMBL" id="ALW86286.1"/>
    </source>
</evidence>
<evidence type="ECO:0000313" key="2">
    <source>
        <dbReference type="Proteomes" id="UP000059542"/>
    </source>
</evidence>
<gene>
    <name evidence="1" type="ORF">AUC43_15065</name>
</gene>
<dbReference type="AlphaFoldDB" id="A0A0U4CSA4"/>
<organism evidence="1 2">
    <name type="scientific">Hymenobacter sedentarius</name>
    <dbReference type="NCBI Taxonomy" id="1411621"/>
    <lineage>
        <taxon>Bacteria</taxon>
        <taxon>Pseudomonadati</taxon>
        <taxon>Bacteroidota</taxon>
        <taxon>Cytophagia</taxon>
        <taxon>Cytophagales</taxon>
        <taxon>Hymenobacteraceae</taxon>
        <taxon>Hymenobacter</taxon>
    </lineage>
</organism>
<sequence>MLRFRNCCNGFLNRRAYRWLNEWFGLSNNYWRNCRYWCRRWLNYSFCWCNNRNRLRYCRCLDNWVNYCGQLNFGGFGWLHFLNEAAQQGAVGGVGGSAAQALAGQHGALVVGRFGQQEVGRLAVGKSLGQLLQFAHFYRAKGRGVVQYMQKRGASHGKWVALTTSRFRSQFLKPEPRTE</sequence>
<keyword evidence="2" id="KW-1185">Reference proteome</keyword>
<reference evidence="1 2" key="1">
    <citation type="submission" date="2015-12" db="EMBL/GenBank/DDBJ databases">
        <authorList>
            <person name="Shamseldin A."/>
            <person name="Moawad H."/>
            <person name="Abd El-Rahim W.M."/>
            <person name="Sadowsky M.J."/>
        </authorList>
    </citation>
    <scope>NUCLEOTIDE SEQUENCE [LARGE SCALE GENOMIC DNA]</scope>
    <source>
        <strain evidence="1 2">DG5B</strain>
    </source>
</reference>
<name>A0A0U4CSA4_9BACT</name>
<dbReference type="Proteomes" id="UP000059542">
    <property type="component" value="Chromosome"/>
</dbReference>